<gene>
    <name evidence="2" type="ORF">H4W80_007224</name>
</gene>
<evidence type="ECO:0000313" key="3">
    <source>
        <dbReference type="Proteomes" id="UP000633509"/>
    </source>
</evidence>
<dbReference type="EMBL" id="JADBEK010000001">
    <property type="protein sequence ID" value="MBE1588966.1"/>
    <property type="molecule type" value="Genomic_DNA"/>
</dbReference>
<dbReference type="InterPro" id="IPR002575">
    <property type="entry name" value="Aminoglycoside_PTrfase"/>
</dbReference>
<keyword evidence="3" id="KW-1185">Reference proteome</keyword>
<dbReference type="Gene3D" id="3.90.1200.10">
    <property type="match status" value="1"/>
</dbReference>
<evidence type="ECO:0000313" key="2">
    <source>
        <dbReference type="EMBL" id="MBE1588966.1"/>
    </source>
</evidence>
<dbReference type="SUPFAM" id="SSF56112">
    <property type="entry name" value="Protein kinase-like (PK-like)"/>
    <property type="match status" value="1"/>
</dbReference>
<organism evidence="2 3">
    <name type="scientific">Nonomuraea angiospora</name>
    <dbReference type="NCBI Taxonomy" id="46172"/>
    <lineage>
        <taxon>Bacteria</taxon>
        <taxon>Bacillati</taxon>
        <taxon>Actinomycetota</taxon>
        <taxon>Actinomycetes</taxon>
        <taxon>Streptosporangiales</taxon>
        <taxon>Streptosporangiaceae</taxon>
        <taxon>Nonomuraea</taxon>
    </lineage>
</organism>
<dbReference type="RefSeq" id="WP_318787219.1">
    <property type="nucleotide sequence ID" value="NZ_JADBEK010000001.1"/>
</dbReference>
<reference evidence="2 3" key="1">
    <citation type="submission" date="2020-10" db="EMBL/GenBank/DDBJ databases">
        <title>Sequencing the genomes of 1000 actinobacteria strains.</title>
        <authorList>
            <person name="Klenk H.-P."/>
        </authorList>
    </citation>
    <scope>NUCLEOTIDE SEQUENCE [LARGE SCALE GENOMIC DNA]</scope>
    <source>
        <strain evidence="2 3">DSM 43173</strain>
    </source>
</reference>
<proteinExistence type="predicted"/>
<name>A0ABR9M7T8_9ACTN</name>
<evidence type="ECO:0000259" key="1">
    <source>
        <dbReference type="Pfam" id="PF01636"/>
    </source>
</evidence>
<protein>
    <recommendedName>
        <fullName evidence="1">Aminoglycoside phosphotransferase domain-containing protein</fullName>
    </recommendedName>
</protein>
<feature type="domain" description="Aminoglycoside phosphotransferase" evidence="1">
    <location>
        <begin position="173"/>
        <end position="243"/>
    </location>
</feature>
<accession>A0ABR9M7T8</accession>
<sequence length="303" mass="32124">MTDPLPQAVLDSVLGHPGGSLVSCRSEPITGSSGAATDAVSRLSGQARLGRDQVSFTVIRKSCRPLTTGRHAADAADPRHWANWRREPLAYASGLLPKGPGLAAPRCYGVIGDTVYLADAGAVPEAPRVAAHRLGRWQADVAVPDVPWLSGHQLAQRIAVSDLSWTGMDVPAHIPALWQERHELLERLDRVPRVLVHGDFSHGNLVAADDGAGTVALDWATFGVGPVGADLASLALTTLGRHLDDYLDGLAGRIDAADVELGYRVTLALTGAGRIHWMLSRGMKPPSGYVDFVTAEAISRLCP</sequence>
<dbReference type="InterPro" id="IPR011009">
    <property type="entry name" value="Kinase-like_dom_sf"/>
</dbReference>
<comment type="caution">
    <text evidence="2">The sequence shown here is derived from an EMBL/GenBank/DDBJ whole genome shotgun (WGS) entry which is preliminary data.</text>
</comment>
<dbReference type="Pfam" id="PF01636">
    <property type="entry name" value="APH"/>
    <property type="match status" value="1"/>
</dbReference>
<dbReference type="Proteomes" id="UP000633509">
    <property type="component" value="Unassembled WGS sequence"/>
</dbReference>